<dbReference type="AlphaFoldDB" id="A0A2P5Z5T1"/>
<dbReference type="EMBL" id="MDEK01000005">
    <property type="protein sequence ID" value="PPU83464.1"/>
    <property type="molecule type" value="Genomic_DNA"/>
</dbReference>
<dbReference type="OrthoDB" id="5177824at2"/>
<comment type="caution">
    <text evidence="1">The sequence shown here is derived from an EMBL/GenBank/DDBJ whole genome shotgun (WGS) entry which is preliminary data.</text>
</comment>
<name>A0A2P5Z5T1_9XANT</name>
<organism evidence="1 2">
    <name type="scientific">Xanthomonas sacchari</name>
    <dbReference type="NCBI Taxonomy" id="56458"/>
    <lineage>
        <taxon>Bacteria</taxon>
        <taxon>Pseudomonadati</taxon>
        <taxon>Pseudomonadota</taxon>
        <taxon>Gammaproteobacteria</taxon>
        <taxon>Lysobacterales</taxon>
        <taxon>Lysobacteraceae</taxon>
        <taxon>Xanthomonas</taxon>
    </lineage>
</organism>
<protein>
    <submittedName>
        <fullName evidence="1">Iron-containing redox enzyme family protein</fullName>
    </submittedName>
</protein>
<proteinExistence type="predicted"/>
<dbReference type="RefSeq" id="WP_010344488.1">
    <property type="nucleotide sequence ID" value="NZ_CP132343.1"/>
</dbReference>
<evidence type="ECO:0000313" key="2">
    <source>
        <dbReference type="Proteomes" id="UP000247346"/>
    </source>
</evidence>
<dbReference type="GeneID" id="93878023"/>
<dbReference type="SMART" id="SM01236">
    <property type="entry name" value="Haem_oxygenase_2"/>
    <property type="match status" value="1"/>
</dbReference>
<dbReference type="STRING" id="56458.SB85_17275"/>
<dbReference type="Proteomes" id="UP000247346">
    <property type="component" value="Unassembled WGS sequence"/>
</dbReference>
<dbReference type="Pfam" id="PF14518">
    <property type="entry name" value="Haem_oxygenas_2"/>
    <property type="match status" value="1"/>
</dbReference>
<dbReference type="Gene3D" id="1.20.910.10">
    <property type="entry name" value="Heme oxygenase-like"/>
    <property type="match status" value="1"/>
</dbReference>
<dbReference type="InterPro" id="IPR016084">
    <property type="entry name" value="Haem_Oase-like_multi-hlx"/>
</dbReference>
<dbReference type="SUPFAM" id="SSF48613">
    <property type="entry name" value="Heme oxygenase-like"/>
    <property type="match status" value="1"/>
</dbReference>
<gene>
    <name evidence="1" type="ORF">XsacCFBP4641_06835</name>
</gene>
<reference evidence="1 2" key="1">
    <citation type="submission" date="2016-08" db="EMBL/GenBank/DDBJ databases">
        <authorList>
            <person name="Seilhamer J.J."/>
        </authorList>
    </citation>
    <scope>NUCLEOTIDE SEQUENCE [LARGE SCALE GENOMIC DNA]</scope>
    <source>
        <strain evidence="1 2">CFBP4641</strain>
    </source>
</reference>
<accession>A0A2P5Z5T1</accession>
<evidence type="ECO:0000313" key="1">
    <source>
        <dbReference type="EMBL" id="PPU83464.1"/>
    </source>
</evidence>
<sequence>MSFHARLLAETQAERADLIAIPIIQTALAGQIARADYVAFLGQAYHHVRHTVPLLMACGARLPARLEWLRSAVAEYIEEELGHQEWILDDLAACGADRAAAAASMPSAATELMVAYAYDTIARGNPVGFFGMVLVLEGTSVALATRAAESIETSLGLPRNAFSYLRSHGDLDIEHAGFFEGLMDRLDDADDQRAVVHAAKRFYGLYGDIFRSLRVQPALPMAEAA</sequence>